<reference evidence="3" key="1">
    <citation type="submission" date="2025-08" db="UniProtKB">
        <authorList>
            <consortium name="RefSeq"/>
        </authorList>
    </citation>
    <scope>IDENTIFICATION</scope>
    <source>
        <tissue evidence="3">Young leaves</tissue>
    </source>
</reference>
<dbReference type="NCBIfam" id="TIGR01640">
    <property type="entry name" value="F_box_assoc_1"/>
    <property type="match status" value="1"/>
</dbReference>
<dbReference type="InterPro" id="IPR011043">
    <property type="entry name" value="Gal_Oxase/kelch_b-propeller"/>
</dbReference>
<dbReference type="Proteomes" id="UP000504608">
    <property type="component" value="Unplaced"/>
</dbReference>
<keyword evidence="2" id="KW-1185">Reference proteome</keyword>
<dbReference type="GeneID" id="111466311"/>
<dbReference type="PANTHER" id="PTHR31672">
    <property type="entry name" value="BNACNNG10540D PROTEIN"/>
    <property type="match status" value="1"/>
</dbReference>
<dbReference type="KEGG" id="cmax:111466311"/>
<proteinExistence type="predicted"/>
<evidence type="ECO:0000259" key="1">
    <source>
        <dbReference type="Pfam" id="PF07734"/>
    </source>
</evidence>
<dbReference type="RefSeq" id="XP_022966685.1">
    <property type="nucleotide sequence ID" value="XM_023110917.1"/>
</dbReference>
<dbReference type="InterPro" id="IPR006527">
    <property type="entry name" value="F-box-assoc_dom_typ1"/>
</dbReference>
<organism evidence="2 3">
    <name type="scientific">Cucurbita maxima</name>
    <name type="common">Pumpkin</name>
    <name type="synonym">Winter squash</name>
    <dbReference type="NCBI Taxonomy" id="3661"/>
    <lineage>
        <taxon>Eukaryota</taxon>
        <taxon>Viridiplantae</taxon>
        <taxon>Streptophyta</taxon>
        <taxon>Embryophyta</taxon>
        <taxon>Tracheophyta</taxon>
        <taxon>Spermatophyta</taxon>
        <taxon>Magnoliopsida</taxon>
        <taxon>eudicotyledons</taxon>
        <taxon>Gunneridae</taxon>
        <taxon>Pentapetalae</taxon>
        <taxon>rosids</taxon>
        <taxon>fabids</taxon>
        <taxon>Cucurbitales</taxon>
        <taxon>Cucurbitaceae</taxon>
        <taxon>Cucurbiteae</taxon>
        <taxon>Cucurbita</taxon>
    </lineage>
</organism>
<dbReference type="SUPFAM" id="SSF50965">
    <property type="entry name" value="Galactose oxidase, central domain"/>
    <property type="match status" value="1"/>
</dbReference>
<dbReference type="InterPro" id="IPR017451">
    <property type="entry name" value="F-box-assoc_interact_dom"/>
</dbReference>
<protein>
    <submittedName>
        <fullName evidence="3">F-box protein CPR1-like</fullName>
    </submittedName>
</protein>
<dbReference type="AlphaFoldDB" id="A0A6J1HSB1"/>
<name>A0A6J1HSB1_CUCMA</name>
<dbReference type="PANTHER" id="PTHR31672:SF13">
    <property type="entry name" value="F-BOX PROTEIN CPR30-LIKE"/>
    <property type="match status" value="1"/>
</dbReference>
<dbReference type="InterPro" id="IPR050796">
    <property type="entry name" value="SCF_F-box_component"/>
</dbReference>
<feature type="domain" description="F-box associated beta-propeller type 1" evidence="1">
    <location>
        <begin position="27"/>
        <end position="193"/>
    </location>
</feature>
<dbReference type="OrthoDB" id="1867629at2759"/>
<sequence>MTTEKFHKLPLSILHYPGDIYDIDFSSTNAVGFGYDSKSRDFKVVRVVEFGSQYGETNLPARVEIYDLRKERWREIESTVCGRVTRAPTPQMHHKGTYYWWAYKEGKTNILHTFDMSKEVFGEIPIPNDVVNERMEYISMGTLNGSIVIFHYSKTGNEKTFSVWEMEKDVVSWSKLMTIGPVFGVEKPLLFVNSDELLMEANEGRFSSILNDVAKEHISKDLSYYKLPLTDRFSRAESFGHGMRSKLL</sequence>
<accession>A0A6J1HSB1</accession>
<gene>
    <name evidence="3" type="primary">LOC111466311</name>
</gene>
<evidence type="ECO:0000313" key="3">
    <source>
        <dbReference type="RefSeq" id="XP_022966685.1"/>
    </source>
</evidence>
<evidence type="ECO:0000313" key="2">
    <source>
        <dbReference type="Proteomes" id="UP000504608"/>
    </source>
</evidence>
<dbReference type="Pfam" id="PF07734">
    <property type="entry name" value="FBA_1"/>
    <property type="match status" value="1"/>
</dbReference>